<dbReference type="EMBL" id="LJOW01000314">
    <property type="protein sequence ID" value="OBQ36391.1"/>
    <property type="molecule type" value="Genomic_DNA"/>
</dbReference>
<dbReference type="Proteomes" id="UP000092093">
    <property type="component" value="Unassembled WGS sequence"/>
</dbReference>
<dbReference type="AlphaFoldDB" id="A0A1B7WGW1"/>
<dbReference type="PATRIC" id="fig|1710896.3.peg.1923"/>
<protein>
    <submittedName>
        <fullName evidence="1">Uncharacterized protein</fullName>
    </submittedName>
</protein>
<dbReference type="PROSITE" id="PS51257">
    <property type="entry name" value="PROKAR_LIPOPROTEIN"/>
    <property type="match status" value="1"/>
</dbReference>
<accession>A0A1B7WGW1</accession>
<organism evidence="1 2">
    <name type="scientific">Aphanizomenon flos-aquae WA102</name>
    <dbReference type="NCBI Taxonomy" id="1710896"/>
    <lineage>
        <taxon>Bacteria</taxon>
        <taxon>Bacillati</taxon>
        <taxon>Cyanobacteriota</taxon>
        <taxon>Cyanophyceae</taxon>
        <taxon>Nostocales</taxon>
        <taxon>Aphanizomenonaceae</taxon>
        <taxon>Aphanizomenon</taxon>
    </lineage>
</organism>
<sequence>MNKTSIYTFLAAILIGCSQSPEQVEVHPLRKTYQSSKRIIVMPTEDIPNVRFEVTGTVTQFNIADRSKTVKVKNNYTYITVKVEKTEPANVALNLPVKELKFSSQTNETRDREISIGDQVKVTVVGNNYTDPTWFRLSDLKKINR</sequence>
<name>A0A1B7WGW1_APHFL</name>
<proteinExistence type="predicted"/>
<comment type="caution">
    <text evidence="1">The sequence shown here is derived from an EMBL/GenBank/DDBJ whole genome shotgun (WGS) entry which is preliminary data.</text>
</comment>
<evidence type="ECO:0000313" key="1">
    <source>
        <dbReference type="EMBL" id="OBQ36391.1"/>
    </source>
</evidence>
<reference evidence="1 2" key="1">
    <citation type="submission" date="2015-09" db="EMBL/GenBank/DDBJ databases">
        <title>Aphanizomenon flos-aquae WA102.</title>
        <authorList>
            <person name="Driscoll C."/>
        </authorList>
    </citation>
    <scope>NUCLEOTIDE SEQUENCE [LARGE SCALE GENOMIC DNA]</scope>
    <source>
        <strain evidence="1">WA102</strain>
    </source>
</reference>
<gene>
    <name evidence="1" type="ORF">AN484_25705</name>
</gene>
<evidence type="ECO:0000313" key="2">
    <source>
        <dbReference type="Proteomes" id="UP000092093"/>
    </source>
</evidence>